<dbReference type="Proteomes" id="UP000063387">
    <property type="component" value="Chromosome"/>
</dbReference>
<gene>
    <name evidence="9" type="primary">potA_4</name>
    <name evidence="7" type="synonym">potA</name>
    <name evidence="9" type="ORF">LOKO_02463</name>
</gene>
<keyword evidence="4 7" id="KW-0067">ATP-binding</keyword>
<dbReference type="SUPFAM" id="SSF52540">
    <property type="entry name" value="P-loop containing nucleoside triphosphate hydrolases"/>
    <property type="match status" value="1"/>
</dbReference>
<dbReference type="EMBL" id="CP014226">
    <property type="protein sequence ID" value="AMD01523.1"/>
    <property type="molecule type" value="Genomic_DNA"/>
</dbReference>
<name>A0A109UM56_9GAMM</name>
<dbReference type="GO" id="GO:0015417">
    <property type="term" value="F:ABC-type polyamine transporter activity"/>
    <property type="evidence" value="ECO:0007669"/>
    <property type="project" value="UniProtKB-EC"/>
</dbReference>
<dbReference type="InterPro" id="IPR008995">
    <property type="entry name" value="Mo/tungstate-bd_C_term_dom"/>
</dbReference>
<dbReference type="InterPro" id="IPR017871">
    <property type="entry name" value="ABC_transporter-like_CS"/>
</dbReference>
<keyword evidence="1 7" id="KW-0813">Transport</keyword>
<dbReference type="STRING" id="507626.LOKO_02463"/>
<feature type="domain" description="ABC transporter" evidence="8">
    <location>
        <begin position="22"/>
        <end position="253"/>
    </location>
</feature>
<evidence type="ECO:0000256" key="7">
    <source>
        <dbReference type="RuleBase" id="RU364083"/>
    </source>
</evidence>
<evidence type="ECO:0000259" key="8">
    <source>
        <dbReference type="PROSITE" id="PS50893"/>
    </source>
</evidence>
<accession>A0A109UM56</accession>
<dbReference type="SMART" id="SM00382">
    <property type="entry name" value="AAA"/>
    <property type="match status" value="1"/>
</dbReference>
<comment type="function">
    <text evidence="7">Part of the ABC transporter complex PotABCD involved in spermidine/putrescine import. Responsible for energy coupling to the transport system.</text>
</comment>
<dbReference type="GO" id="GO:0043190">
    <property type="term" value="C:ATP-binding cassette (ABC) transporter complex"/>
    <property type="evidence" value="ECO:0007669"/>
    <property type="project" value="InterPro"/>
</dbReference>
<keyword evidence="3 7" id="KW-0547">Nucleotide-binding</keyword>
<sequence length="377" mass="41660">MNDSLEVEADVSETIDPGECFARFLNVQKSYDGVELVVKGFNLDIQQGEFVTLLGPSGSGKTTCLMMMAGFETPTHGEILLKGEPISGLPPHKRGIGMVFQNYALFPHMTVAENLAFPLEVRHLSKAETKKKVDRALAMVRLEEFGDRRPAQLSGGQQQRVALARALVFEPELVLMDEPLGALDKNLREEMQYEIKRIHASLGVTMIYVTHDQTEALTMSDRIAVFNDGVVQQLATPEMLYEEPENAFVAYFIGENNRLQGEVVEHIGDECQVRLDSGEVVLAKAVAAGGVGARTTLSLRPERVSILLDDSHSFDNYFEGEVKEVIYLGDHLRTRLAVCGNDEFILKTPNAKGHPSLRPGQTIKVGWSSKDCRALDA</sequence>
<dbReference type="SUPFAM" id="SSF50331">
    <property type="entry name" value="MOP-like"/>
    <property type="match status" value="1"/>
</dbReference>
<dbReference type="InterPro" id="IPR005893">
    <property type="entry name" value="PotA-like"/>
</dbReference>
<dbReference type="InterPro" id="IPR027417">
    <property type="entry name" value="P-loop_NTPase"/>
</dbReference>
<evidence type="ECO:0000256" key="4">
    <source>
        <dbReference type="ARBA" id="ARBA00022840"/>
    </source>
</evidence>
<evidence type="ECO:0000313" key="9">
    <source>
        <dbReference type="EMBL" id="AMD01523.1"/>
    </source>
</evidence>
<keyword evidence="9" id="KW-0378">Hydrolase</keyword>
<dbReference type="InterPro" id="IPR013611">
    <property type="entry name" value="Transp-assoc_OB_typ2"/>
</dbReference>
<evidence type="ECO:0000256" key="2">
    <source>
        <dbReference type="ARBA" id="ARBA00022475"/>
    </source>
</evidence>
<dbReference type="RefSeq" id="WP_066449578.1">
    <property type="nucleotide sequence ID" value="NZ_CP014226.1"/>
</dbReference>
<dbReference type="AlphaFoldDB" id="A0A109UM56"/>
<dbReference type="Pfam" id="PF00005">
    <property type="entry name" value="ABC_tran"/>
    <property type="match status" value="1"/>
</dbReference>
<evidence type="ECO:0000256" key="5">
    <source>
        <dbReference type="ARBA" id="ARBA00022967"/>
    </source>
</evidence>
<comment type="subunit">
    <text evidence="7">The complex is composed of two ATP-binding proteins (PotA), two transmembrane proteins (PotB and PotC) and a solute-binding protein (PotD).</text>
</comment>
<comment type="catalytic activity">
    <reaction evidence="7">
        <text>ATP + H2O + polyamine-[polyamine-binding protein]Side 1 = ADP + phosphate + polyamineSide 2 + [polyamine-binding protein]Side 1.</text>
        <dbReference type="EC" id="7.6.2.11"/>
    </reaction>
</comment>
<dbReference type="PANTHER" id="PTHR42781:SF6">
    <property type="entry name" value="SPERMIDINE_PUTRESCINE IMPORT ATP-BINDING PROTEIN POTA"/>
    <property type="match status" value="1"/>
</dbReference>
<comment type="similarity">
    <text evidence="7">Belongs to the ABC transporter superfamily. Spermidine/putrescine importer (TC 3.A.1.11.1) family.</text>
</comment>
<dbReference type="NCBIfam" id="TIGR01187">
    <property type="entry name" value="potA"/>
    <property type="match status" value="1"/>
</dbReference>
<dbReference type="GO" id="GO:0016887">
    <property type="term" value="F:ATP hydrolysis activity"/>
    <property type="evidence" value="ECO:0007669"/>
    <property type="project" value="InterPro"/>
</dbReference>
<dbReference type="InterPro" id="IPR050093">
    <property type="entry name" value="ABC_SmlMolc_Importer"/>
</dbReference>
<dbReference type="PROSITE" id="PS50893">
    <property type="entry name" value="ABC_TRANSPORTER_2"/>
    <property type="match status" value="1"/>
</dbReference>
<evidence type="ECO:0000256" key="3">
    <source>
        <dbReference type="ARBA" id="ARBA00022741"/>
    </source>
</evidence>
<dbReference type="PATRIC" id="fig|507626.3.peg.2460"/>
<dbReference type="GO" id="GO:0005524">
    <property type="term" value="F:ATP binding"/>
    <property type="evidence" value="ECO:0007669"/>
    <property type="project" value="UniProtKB-KW"/>
</dbReference>
<dbReference type="InterPro" id="IPR003593">
    <property type="entry name" value="AAA+_ATPase"/>
</dbReference>
<organism evidence="9 10">
    <name type="scientific">Halomonas chromatireducens</name>
    <dbReference type="NCBI Taxonomy" id="507626"/>
    <lineage>
        <taxon>Bacteria</taxon>
        <taxon>Pseudomonadati</taxon>
        <taxon>Pseudomonadota</taxon>
        <taxon>Gammaproteobacteria</taxon>
        <taxon>Oceanospirillales</taxon>
        <taxon>Halomonadaceae</taxon>
        <taxon>Halomonas</taxon>
    </lineage>
</organism>
<dbReference type="Gene3D" id="3.40.50.300">
    <property type="entry name" value="P-loop containing nucleotide triphosphate hydrolases"/>
    <property type="match status" value="1"/>
</dbReference>
<evidence type="ECO:0000256" key="1">
    <source>
        <dbReference type="ARBA" id="ARBA00022448"/>
    </source>
</evidence>
<dbReference type="EC" id="7.6.2.11" evidence="7"/>
<dbReference type="Pfam" id="PF08402">
    <property type="entry name" value="TOBE_2"/>
    <property type="match status" value="1"/>
</dbReference>
<dbReference type="PANTHER" id="PTHR42781">
    <property type="entry name" value="SPERMIDINE/PUTRESCINE IMPORT ATP-BINDING PROTEIN POTA"/>
    <property type="match status" value="1"/>
</dbReference>
<keyword evidence="6 7" id="KW-0472">Membrane</keyword>
<dbReference type="PROSITE" id="PS00211">
    <property type="entry name" value="ABC_TRANSPORTER_1"/>
    <property type="match status" value="1"/>
</dbReference>
<dbReference type="FunFam" id="3.40.50.300:FF:000042">
    <property type="entry name" value="Maltose/maltodextrin ABC transporter, ATP-binding protein"/>
    <property type="match status" value="1"/>
</dbReference>
<keyword evidence="5 7" id="KW-1278">Translocase</keyword>
<keyword evidence="10" id="KW-1185">Reference proteome</keyword>
<dbReference type="Gene3D" id="2.40.50.100">
    <property type="match status" value="1"/>
</dbReference>
<reference evidence="9 10" key="1">
    <citation type="journal article" date="2016" name="Genome Announc.">
        <title>Draft Genome Sequence of 'Halomonas chromatireducens' Strain AGD 8-3, a Haloalkaliphilic Chromate- and Selenite-Reducing Gammaproteobacterium.</title>
        <authorList>
            <person name="Sharko F.S."/>
            <person name="Shapovalova A.A."/>
            <person name="Tsygankova S.V."/>
            <person name="Komova A.V."/>
            <person name="Boulygina E.S."/>
            <person name="Teslyuk A.B."/>
            <person name="Gotovtsev P.M."/>
            <person name="Namsaraev Z.B."/>
            <person name="Khijniak T.V."/>
            <person name="Nedoluzhko A.V."/>
            <person name="Vasilov R.G."/>
        </authorList>
    </citation>
    <scope>NUCLEOTIDE SEQUENCE [LARGE SCALE GENOMIC DNA]</scope>
    <source>
        <strain evidence="9 10">AGD 8-3</strain>
    </source>
</reference>
<dbReference type="KEGG" id="hco:LOKO_02463"/>
<keyword evidence="2 7" id="KW-1003">Cell membrane</keyword>
<dbReference type="InterPro" id="IPR003439">
    <property type="entry name" value="ABC_transporter-like_ATP-bd"/>
</dbReference>
<evidence type="ECO:0000313" key="10">
    <source>
        <dbReference type="Proteomes" id="UP000063387"/>
    </source>
</evidence>
<evidence type="ECO:0000256" key="6">
    <source>
        <dbReference type="ARBA" id="ARBA00023136"/>
    </source>
</evidence>
<protein>
    <recommendedName>
        <fullName evidence="7">Spermidine/putrescine import ATP-binding protein PotA</fullName>
        <ecNumber evidence="7">7.6.2.11</ecNumber>
    </recommendedName>
</protein>
<reference evidence="9 10" key="2">
    <citation type="submission" date="2016-02" db="EMBL/GenBank/DDBJ databases">
        <authorList>
            <person name="Wen L."/>
            <person name="He K."/>
            <person name="Yang H."/>
        </authorList>
    </citation>
    <scope>NUCLEOTIDE SEQUENCE [LARGE SCALE GENOMIC DNA]</scope>
    <source>
        <strain evidence="9 10">AGD 8-3</strain>
    </source>
</reference>
<proteinExistence type="inferred from homology"/>
<dbReference type="OrthoDB" id="9802264at2"/>